<dbReference type="GO" id="GO:1902201">
    <property type="term" value="P:negative regulation of bacterial-type flagellum-dependent cell motility"/>
    <property type="evidence" value="ECO:0007669"/>
    <property type="project" value="TreeGrafter"/>
</dbReference>
<feature type="transmembrane region" description="Helical" evidence="4">
    <location>
        <begin position="197"/>
        <end position="214"/>
    </location>
</feature>
<dbReference type="PROSITE" id="PS50887">
    <property type="entry name" value="GGDEF"/>
    <property type="match status" value="1"/>
</dbReference>
<evidence type="ECO:0000256" key="1">
    <source>
        <dbReference type="ARBA" id="ARBA00012528"/>
    </source>
</evidence>
<sequence>MSMLAYPAVFLLAGFGLLHLGLVTNGLAVLFAALPLILTVVGVGLAWRFNRSGAVFAFLALGLTYLVGAWVPWGRAVDAPEAQAVLAILALVLPLNFVLAAAIGDRGVLTFRGILQLLLLTGELTTVFILVRVSLWLGGPEGAASCNRAVAGLLSSNFLPVEATTWIGLPLSGIVAVQFALLFFLYRTLRDRSPLDIGFGGALLAAAIGLGSRTPQAVDVYFTAAGLTLLSSIFMDSYRMAFLDELTGLPTRRVLKADFKKLGGGYAVAMVDVDHFKKFNDTYGHDVGDQVLRMVASRLSKVTGGGKAYRYGGEEFTVLFPKLGKKAARPHLEALRESIEQSGFNLRGQDRPKQKPENPKRPEKPKIVSVTVSIGAAEHGAANATPDEAIKAADKALYKAKKNGRNRVELG</sequence>
<feature type="transmembrane region" description="Helical" evidence="4">
    <location>
        <begin position="54"/>
        <end position="73"/>
    </location>
</feature>
<dbReference type="KEGG" id="daf:Desaf_0297"/>
<feature type="compositionally biased region" description="Basic and acidic residues" evidence="3">
    <location>
        <begin position="348"/>
        <end position="366"/>
    </location>
</feature>
<evidence type="ECO:0000313" key="7">
    <source>
        <dbReference type="Proteomes" id="UP000007844"/>
    </source>
</evidence>
<dbReference type="InterPro" id="IPR000160">
    <property type="entry name" value="GGDEF_dom"/>
</dbReference>
<dbReference type="STRING" id="690850.Desaf_0297"/>
<dbReference type="AlphaFoldDB" id="F3YU48"/>
<dbReference type="GO" id="GO:0052621">
    <property type="term" value="F:diguanylate cyclase activity"/>
    <property type="evidence" value="ECO:0007669"/>
    <property type="project" value="UniProtKB-EC"/>
</dbReference>
<dbReference type="Gene3D" id="3.30.70.270">
    <property type="match status" value="1"/>
</dbReference>
<proteinExistence type="predicted"/>
<evidence type="ECO:0000256" key="4">
    <source>
        <dbReference type="SAM" id="Phobius"/>
    </source>
</evidence>
<keyword evidence="4" id="KW-0472">Membrane</keyword>
<evidence type="ECO:0000256" key="2">
    <source>
        <dbReference type="ARBA" id="ARBA00034247"/>
    </source>
</evidence>
<keyword evidence="7" id="KW-1185">Reference proteome</keyword>
<dbReference type="InterPro" id="IPR043128">
    <property type="entry name" value="Rev_trsase/Diguanyl_cyclase"/>
</dbReference>
<dbReference type="InterPro" id="IPR029787">
    <property type="entry name" value="Nucleotide_cyclase"/>
</dbReference>
<dbReference type="PANTHER" id="PTHR45138">
    <property type="entry name" value="REGULATORY COMPONENTS OF SENSORY TRANSDUCTION SYSTEM"/>
    <property type="match status" value="1"/>
</dbReference>
<organism evidence="6 7">
    <name type="scientific">Desulfocurvibacter africanus subsp. africanus str. Walvis Bay</name>
    <dbReference type="NCBI Taxonomy" id="690850"/>
    <lineage>
        <taxon>Bacteria</taxon>
        <taxon>Pseudomonadati</taxon>
        <taxon>Thermodesulfobacteriota</taxon>
        <taxon>Desulfovibrionia</taxon>
        <taxon>Desulfovibrionales</taxon>
        <taxon>Desulfovibrionaceae</taxon>
        <taxon>Desulfocurvibacter</taxon>
    </lineage>
</organism>
<evidence type="ECO:0000256" key="3">
    <source>
        <dbReference type="SAM" id="MobiDB-lite"/>
    </source>
</evidence>
<keyword evidence="4" id="KW-0812">Transmembrane</keyword>
<feature type="transmembrane region" description="Helical" evidence="4">
    <location>
        <begin position="115"/>
        <end position="135"/>
    </location>
</feature>
<reference evidence="6 7" key="1">
    <citation type="journal article" date="2011" name="J. Bacteriol.">
        <title>Genome sequence of the mercury-methylating and pleomorphic Desulfovibrio africanus Strain Walvis Bay.</title>
        <authorList>
            <person name="Brown S.D."/>
            <person name="Wall J.D."/>
            <person name="Kucken A.M."/>
            <person name="Gilmour C.C."/>
            <person name="Podar M."/>
            <person name="Brandt C.C."/>
            <person name="Teshima H."/>
            <person name="Detter J.C."/>
            <person name="Han C.S."/>
            <person name="Land M.L."/>
            <person name="Lucas S."/>
            <person name="Han J."/>
            <person name="Pennacchio L."/>
            <person name="Nolan M."/>
            <person name="Pitluck S."/>
            <person name="Woyke T."/>
            <person name="Goodwin L."/>
            <person name="Palumbo A.V."/>
            <person name="Elias D.A."/>
        </authorList>
    </citation>
    <scope>NUCLEOTIDE SEQUENCE [LARGE SCALE GENOMIC DNA]</scope>
    <source>
        <strain evidence="6 7">Walvis Bay</strain>
    </source>
</reference>
<protein>
    <recommendedName>
        <fullName evidence="1">diguanylate cyclase</fullName>
        <ecNumber evidence="1">2.7.7.65</ecNumber>
    </recommendedName>
</protein>
<dbReference type="SMART" id="SM00267">
    <property type="entry name" value="GGDEF"/>
    <property type="match status" value="1"/>
</dbReference>
<feature type="region of interest" description="Disordered" evidence="3">
    <location>
        <begin position="340"/>
        <end position="366"/>
    </location>
</feature>
<accession>F3YU48</accession>
<dbReference type="eggNOG" id="COG2199">
    <property type="taxonomic scope" value="Bacteria"/>
</dbReference>
<feature type="transmembrane region" description="Helical" evidence="4">
    <location>
        <begin position="220"/>
        <end position="238"/>
    </location>
</feature>
<dbReference type="Pfam" id="PF00990">
    <property type="entry name" value="GGDEF"/>
    <property type="match status" value="1"/>
</dbReference>
<dbReference type="CDD" id="cd01949">
    <property type="entry name" value="GGDEF"/>
    <property type="match status" value="1"/>
</dbReference>
<evidence type="ECO:0000259" key="5">
    <source>
        <dbReference type="PROSITE" id="PS50887"/>
    </source>
</evidence>
<dbReference type="Proteomes" id="UP000007844">
    <property type="component" value="Chromosome"/>
</dbReference>
<name>F3YU48_DESAF</name>
<dbReference type="SUPFAM" id="SSF55073">
    <property type="entry name" value="Nucleotide cyclase"/>
    <property type="match status" value="1"/>
</dbReference>
<feature type="transmembrane region" description="Helical" evidence="4">
    <location>
        <begin position="163"/>
        <end position="185"/>
    </location>
</feature>
<dbReference type="NCBIfam" id="TIGR00254">
    <property type="entry name" value="GGDEF"/>
    <property type="match status" value="1"/>
</dbReference>
<feature type="domain" description="GGDEF" evidence="5">
    <location>
        <begin position="264"/>
        <end position="411"/>
    </location>
</feature>
<evidence type="ECO:0000313" key="6">
    <source>
        <dbReference type="EMBL" id="EGJ48654.1"/>
    </source>
</evidence>
<dbReference type="EMBL" id="CP003221">
    <property type="protein sequence ID" value="EGJ48654.1"/>
    <property type="molecule type" value="Genomic_DNA"/>
</dbReference>
<dbReference type="InterPro" id="IPR050469">
    <property type="entry name" value="Diguanylate_Cyclase"/>
</dbReference>
<dbReference type="GO" id="GO:0043709">
    <property type="term" value="P:cell adhesion involved in single-species biofilm formation"/>
    <property type="evidence" value="ECO:0007669"/>
    <property type="project" value="TreeGrafter"/>
</dbReference>
<dbReference type="EC" id="2.7.7.65" evidence="1"/>
<dbReference type="PANTHER" id="PTHR45138:SF9">
    <property type="entry name" value="DIGUANYLATE CYCLASE DGCM-RELATED"/>
    <property type="match status" value="1"/>
</dbReference>
<comment type="catalytic activity">
    <reaction evidence="2">
        <text>2 GTP = 3',3'-c-di-GMP + 2 diphosphate</text>
        <dbReference type="Rhea" id="RHEA:24898"/>
        <dbReference type="ChEBI" id="CHEBI:33019"/>
        <dbReference type="ChEBI" id="CHEBI:37565"/>
        <dbReference type="ChEBI" id="CHEBI:58805"/>
        <dbReference type="EC" id="2.7.7.65"/>
    </reaction>
</comment>
<gene>
    <name evidence="6" type="ORF">Desaf_0297</name>
</gene>
<dbReference type="HOGENOM" id="CLU_054734_1_0_7"/>
<feature type="transmembrane region" description="Helical" evidence="4">
    <location>
        <begin position="30"/>
        <end position="47"/>
    </location>
</feature>
<feature type="transmembrane region" description="Helical" evidence="4">
    <location>
        <begin position="85"/>
        <end position="103"/>
    </location>
</feature>
<dbReference type="GO" id="GO:0005886">
    <property type="term" value="C:plasma membrane"/>
    <property type="evidence" value="ECO:0007669"/>
    <property type="project" value="TreeGrafter"/>
</dbReference>
<dbReference type="RefSeq" id="WP_014258510.1">
    <property type="nucleotide sequence ID" value="NC_016629.1"/>
</dbReference>
<keyword evidence="4" id="KW-1133">Transmembrane helix</keyword>